<dbReference type="AlphaFoldDB" id="A0AA39WLJ2"/>
<dbReference type="PROSITE" id="PS50097">
    <property type="entry name" value="BTB"/>
    <property type="match status" value="1"/>
</dbReference>
<comment type="caution">
    <text evidence="2">The sequence shown here is derived from an EMBL/GenBank/DDBJ whole genome shotgun (WGS) entry which is preliminary data.</text>
</comment>
<keyword evidence="3" id="KW-1185">Reference proteome</keyword>
<dbReference type="InterPro" id="IPR011333">
    <property type="entry name" value="SKP1/BTB/POZ_sf"/>
</dbReference>
<dbReference type="SMART" id="SM00225">
    <property type="entry name" value="BTB"/>
    <property type="match status" value="1"/>
</dbReference>
<dbReference type="PANTHER" id="PTHR11145">
    <property type="entry name" value="BTB/POZ DOMAIN-CONTAINING ADAPTER FOR CUL3-MEDIATED RHOA DEGRADATION PROTEIN FAMILY MEMBER"/>
    <property type="match status" value="1"/>
</dbReference>
<dbReference type="InterPro" id="IPR003131">
    <property type="entry name" value="T1-type_BTB"/>
</dbReference>
<proteinExistence type="predicted"/>
<feature type="domain" description="BTB" evidence="1">
    <location>
        <begin position="23"/>
        <end position="92"/>
    </location>
</feature>
<protein>
    <recommendedName>
        <fullName evidence="1">BTB domain-containing protein</fullName>
    </recommendedName>
</protein>
<dbReference type="CDD" id="cd18316">
    <property type="entry name" value="BTB_POZ_KCTD-like"/>
    <property type="match status" value="1"/>
</dbReference>
<reference evidence="2" key="1">
    <citation type="submission" date="2023-06" db="EMBL/GenBank/DDBJ databases">
        <title>Genome-scale phylogeny and comparative genomics of the fungal order Sordariales.</title>
        <authorList>
            <consortium name="Lawrence Berkeley National Laboratory"/>
            <person name="Hensen N."/>
            <person name="Bonometti L."/>
            <person name="Westerberg I."/>
            <person name="Brannstrom I.O."/>
            <person name="Guillou S."/>
            <person name="Cros-Aarteil S."/>
            <person name="Calhoun S."/>
            <person name="Haridas S."/>
            <person name="Kuo A."/>
            <person name="Mondo S."/>
            <person name="Pangilinan J."/>
            <person name="Riley R."/>
            <person name="Labutti K."/>
            <person name="Andreopoulos B."/>
            <person name="Lipzen A."/>
            <person name="Chen C."/>
            <person name="Yanf M."/>
            <person name="Daum C."/>
            <person name="Ng V."/>
            <person name="Clum A."/>
            <person name="Steindorff A."/>
            <person name="Ohm R."/>
            <person name="Martin F."/>
            <person name="Silar P."/>
            <person name="Natvig D."/>
            <person name="Lalanne C."/>
            <person name="Gautier V."/>
            <person name="Ament-Velasquez S.L."/>
            <person name="Kruys A."/>
            <person name="Hutchinson M.I."/>
            <person name="Powell A.J."/>
            <person name="Barry K."/>
            <person name="Miller A.N."/>
            <person name="Grigoriev I.V."/>
            <person name="Debuchy R."/>
            <person name="Gladieux P."/>
            <person name="Thoren M.H."/>
            <person name="Johannesson H."/>
        </authorList>
    </citation>
    <scope>NUCLEOTIDE SEQUENCE</scope>
    <source>
        <strain evidence="2">CBS 606.72</strain>
    </source>
</reference>
<dbReference type="SUPFAM" id="SSF54695">
    <property type="entry name" value="POZ domain"/>
    <property type="match status" value="1"/>
</dbReference>
<dbReference type="Gene3D" id="3.30.710.10">
    <property type="entry name" value="Potassium Channel Kv1.1, Chain A"/>
    <property type="match status" value="1"/>
</dbReference>
<name>A0AA39WLJ2_9PEZI</name>
<evidence type="ECO:0000313" key="2">
    <source>
        <dbReference type="EMBL" id="KAK0617643.1"/>
    </source>
</evidence>
<dbReference type="Proteomes" id="UP001175000">
    <property type="component" value="Unassembled WGS sequence"/>
</dbReference>
<dbReference type="InterPro" id="IPR045068">
    <property type="entry name" value="BACURD1-3"/>
</dbReference>
<dbReference type="EMBL" id="JAULSU010000005">
    <property type="protein sequence ID" value="KAK0617643.1"/>
    <property type="molecule type" value="Genomic_DNA"/>
</dbReference>
<dbReference type="GO" id="GO:0051260">
    <property type="term" value="P:protein homooligomerization"/>
    <property type="evidence" value="ECO:0007669"/>
    <property type="project" value="InterPro"/>
</dbReference>
<evidence type="ECO:0000313" key="3">
    <source>
        <dbReference type="Proteomes" id="UP001175000"/>
    </source>
</evidence>
<gene>
    <name evidence="2" type="ORF">B0T14DRAFT_569132</name>
</gene>
<sequence length="249" mass="27750">MTSLPIHAGPPSYYDQSSSHPVEPIALSISGTLFITTIPTLTSRSHYFLTLFCNPHWKSTLQPDNALFVDSDPTVFTHILNYLRRGVFPLAYDQKRGHDYKLYADILADAQYFQIPKLEAWITERLYIHCVTISTEWRPGPDPGNGSATGISSTWTGDAIHTKLELVEDEVTTTRSMICGHLVGKRNTCPSGKTICAVGGGTKTDDSERYRWAEVGRRVAFHHGWCSDMGANFAAWWEARVSPSAARKS</sequence>
<organism evidence="2 3">
    <name type="scientific">Immersiella caudata</name>
    <dbReference type="NCBI Taxonomy" id="314043"/>
    <lineage>
        <taxon>Eukaryota</taxon>
        <taxon>Fungi</taxon>
        <taxon>Dikarya</taxon>
        <taxon>Ascomycota</taxon>
        <taxon>Pezizomycotina</taxon>
        <taxon>Sordariomycetes</taxon>
        <taxon>Sordariomycetidae</taxon>
        <taxon>Sordariales</taxon>
        <taxon>Lasiosphaeriaceae</taxon>
        <taxon>Immersiella</taxon>
    </lineage>
</organism>
<dbReference type="PANTHER" id="PTHR11145:SF8">
    <property type="entry name" value="RE57120P"/>
    <property type="match status" value="1"/>
</dbReference>
<accession>A0AA39WLJ2</accession>
<dbReference type="Pfam" id="PF02214">
    <property type="entry name" value="BTB_2"/>
    <property type="match status" value="1"/>
</dbReference>
<dbReference type="InterPro" id="IPR000210">
    <property type="entry name" value="BTB/POZ_dom"/>
</dbReference>
<evidence type="ECO:0000259" key="1">
    <source>
        <dbReference type="PROSITE" id="PS50097"/>
    </source>
</evidence>